<dbReference type="EMBL" id="VWMK01000005">
    <property type="protein sequence ID" value="KAA3767517.1"/>
    <property type="molecule type" value="Genomic_DNA"/>
</dbReference>
<dbReference type="RefSeq" id="WP_021936919.1">
    <property type="nucleotide sequence ID" value="NZ_CP072243.1"/>
</dbReference>
<sequence>MRHLQSKKQTAWKKSRTFGDLKGGRMRVKLKDNILRRLHSLQCPSPLDECPIYMQENPSKDFYFPITVDDIKSVLEQLPTEDVAPLTHIWLRKKNPYNNHDQREFIVGSGVYVIILYPFSKNNKLMIGKKKPTNRQLTWYKG</sequence>
<gene>
    <name evidence="1" type="ORF">F3F73_07275</name>
</gene>
<organism evidence="1 2">
    <name type="scientific">Bacteroides salyersiae</name>
    <dbReference type="NCBI Taxonomy" id="291644"/>
    <lineage>
        <taxon>Bacteria</taxon>
        <taxon>Pseudomonadati</taxon>
        <taxon>Bacteroidota</taxon>
        <taxon>Bacteroidia</taxon>
        <taxon>Bacteroidales</taxon>
        <taxon>Bacteroidaceae</taxon>
        <taxon>Bacteroides</taxon>
    </lineage>
</organism>
<dbReference type="Proteomes" id="UP000422221">
    <property type="component" value="Unassembled WGS sequence"/>
</dbReference>
<proteinExistence type="predicted"/>
<reference evidence="1 2" key="1">
    <citation type="journal article" date="2019" name="Nat. Med.">
        <title>A library of human gut bacterial isolates paired with longitudinal multiomics data enables mechanistic microbiome research.</title>
        <authorList>
            <person name="Poyet M."/>
            <person name="Groussin M."/>
            <person name="Gibbons S.M."/>
            <person name="Avila-Pacheco J."/>
            <person name="Jiang X."/>
            <person name="Kearney S.M."/>
            <person name="Perrotta A.R."/>
            <person name="Berdy B."/>
            <person name="Zhao S."/>
            <person name="Lieberman T.D."/>
            <person name="Swanson P.K."/>
            <person name="Smith M."/>
            <person name="Roesemann S."/>
            <person name="Alexander J.E."/>
            <person name="Rich S.A."/>
            <person name="Livny J."/>
            <person name="Vlamakis H."/>
            <person name="Clish C."/>
            <person name="Bullock K."/>
            <person name="Deik A."/>
            <person name="Scott J."/>
            <person name="Pierce K.A."/>
            <person name="Xavier R.J."/>
            <person name="Alm E.J."/>
        </authorList>
    </citation>
    <scope>NUCLEOTIDE SEQUENCE [LARGE SCALE GENOMIC DNA]</scope>
    <source>
        <strain evidence="1 2">BIOML-A10</strain>
    </source>
</reference>
<evidence type="ECO:0000313" key="1">
    <source>
        <dbReference type="EMBL" id="KAA3767517.1"/>
    </source>
</evidence>
<comment type="caution">
    <text evidence="1">The sequence shown here is derived from an EMBL/GenBank/DDBJ whole genome shotgun (WGS) entry which is preliminary data.</text>
</comment>
<dbReference type="AlphaFoldDB" id="A0A7J4XL44"/>
<evidence type="ECO:0000313" key="2">
    <source>
        <dbReference type="Proteomes" id="UP000422221"/>
    </source>
</evidence>
<protein>
    <submittedName>
        <fullName evidence="1">Uncharacterized protein</fullName>
    </submittedName>
</protein>
<accession>A0A7J4XL44</accession>
<name>A0A7J4XL44_9BACE</name>